<dbReference type="InterPro" id="IPR027065">
    <property type="entry name" value="Lon_Prtase"/>
</dbReference>
<feature type="domain" description="AAA+ ATPase" evidence="1">
    <location>
        <begin position="121"/>
        <end position="269"/>
    </location>
</feature>
<dbReference type="PANTHER" id="PTHR43718:SF2">
    <property type="entry name" value="LON PROTEASE HOMOLOG, MITOCHONDRIAL"/>
    <property type="match status" value="1"/>
</dbReference>
<dbReference type="GO" id="GO:0004176">
    <property type="term" value="F:ATP-dependent peptidase activity"/>
    <property type="evidence" value="ECO:0007669"/>
    <property type="project" value="InterPro"/>
</dbReference>
<protein>
    <recommendedName>
        <fullName evidence="1">AAA+ ATPase domain-containing protein</fullName>
    </recommendedName>
</protein>
<dbReference type="InterPro" id="IPR003593">
    <property type="entry name" value="AAA+_ATPase"/>
</dbReference>
<dbReference type="Pfam" id="PF22667">
    <property type="entry name" value="Lon_lid"/>
    <property type="match status" value="1"/>
</dbReference>
<dbReference type="InterPro" id="IPR027417">
    <property type="entry name" value="P-loop_NTPase"/>
</dbReference>
<dbReference type="InterPro" id="IPR003959">
    <property type="entry name" value="ATPase_AAA_core"/>
</dbReference>
<dbReference type="GO" id="GO:0007005">
    <property type="term" value="P:mitochondrion organization"/>
    <property type="evidence" value="ECO:0007669"/>
    <property type="project" value="TreeGrafter"/>
</dbReference>
<evidence type="ECO:0000313" key="3">
    <source>
        <dbReference type="Proteomes" id="UP000230108"/>
    </source>
</evidence>
<dbReference type="EMBL" id="PFLF01000093">
    <property type="protein sequence ID" value="PIY68726.1"/>
    <property type="molecule type" value="Genomic_DNA"/>
</dbReference>
<dbReference type="AlphaFoldDB" id="A0A2M7QBX0"/>
<proteinExistence type="predicted"/>
<name>A0A2M7QBX0_9BACT</name>
<dbReference type="Gene3D" id="3.40.50.300">
    <property type="entry name" value="P-loop containing nucleotide triphosphate hydrolases"/>
    <property type="match status" value="1"/>
</dbReference>
<dbReference type="SMART" id="SM00382">
    <property type="entry name" value="AAA"/>
    <property type="match status" value="1"/>
</dbReference>
<dbReference type="GO" id="GO:0016887">
    <property type="term" value="F:ATP hydrolysis activity"/>
    <property type="evidence" value="ECO:0007669"/>
    <property type="project" value="InterPro"/>
</dbReference>
<dbReference type="GO" id="GO:0006515">
    <property type="term" value="P:protein quality control for misfolded or incompletely synthesized proteins"/>
    <property type="evidence" value="ECO:0007669"/>
    <property type="project" value="TreeGrafter"/>
</dbReference>
<dbReference type="GO" id="GO:0003697">
    <property type="term" value="F:single-stranded DNA binding"/>
    <property type="evidence" value="ECO:0007669"/>
    <property type="project" value="TreeGrafter"/>
</dbReference>
<gene>
    <name evidence="2" type="ORF">COY90_04405</name>
</gene>
<accession>A0A2M7QBX0</accession>
<evidence type="ECO:0000313" key="2">
    <source>
        <dbReference type="EMBL" id="PIY68726.1"/>
    </source>
</evidence>
<dbReference type="Proteomes" id="UP000230108">
    <property type="component" value="Unassembled WGS sequence"/>
</dbReference>
<dbReference type="InterPro" id="IPR054594">
    <property type="entry name" value="Lon_lid"/>
</dbReference>
<organism evidence="2 3">
    <name type="scientific">Candidatus Roizmanbacteria bacterium CG_4_10_14_0_8_um_filter_39_9</name>
    <dbReference type="NCBI Taxonomy" id="1974829"/>
    <lineage>
        <taxon>Bacteria</taxon>
        <taxon>Candidatus Roizmaniibacteriota</taxon>
    </lineage>
</organism>
<comment type="caution">
    <text evidence="2">The sequence shown here is derived from an EMBL/GenBank/DDBJ whole genome shotgun (WGS) entry which is preliminary data.</text>
</comment>
<reference evidence="3" key="1">
    <citation type="submission" date="2017-09" db="EMBL/GenBank/DDBJ databases">
        <title>Depth-based differentiation of microbial function through sediment-hosted aquifers and enrichment of novel symbionts in the deep terrestrial subsurface.</title>
        <authorList>
            <person name="Probst A.J."/>
            <person name="Ladd B."/>
            <person name="Jarett J.K."/>
            <person name="Geller-Mcgrath D.E."/>
            <person name="Sieber C.M.K."/>
            <person name="Emerson J.B."/>
            <person name="Anantharaman K."/>
            <person name="Thomas B.C."/>
            <person name="Malmstrom R."/>
            <person name="Stieglmeier M."/>
            <person name="Klingl A."/>
            <person name="Woyke T."/>
            <person name="Ryan C.M."/>
            <person name="Banfield J.F."/>
        </authorList>
    </citation>
    <scope>NUCLEOTIDE SEQUENCE [LARGE SCALE GENOMIC DNA]</scope>
</reference>
<evidence type="ECO:0000259" key="1">
    <source>
        <dbReference type="SMART" id="SM00382"/>
    </source>
</evidence>
<dbReference type="SUPFAM" id="SSF52540">
    <property type="entry name" value="P-loop containing nucleoside triphosphate hydrolases"/>
    <property type="match status" value="1"/>
</dbReference>
<dbReference type="PANTHER" id="PTHR43718">
    <property type="entry name" value="LON PROTEASE"/>
    <property type="match status" value="1"/>
</dbReference>
<dbReference type="Pfam" id="PF00004">
    <property type="entry name" value="AAA"/>
    <property type="match status" value="1"/>
</dbReference>
<dbReference type="GO" id="GO:0005524">
    <property type="term" value="F:ATP binding"/>
    <property type="evidence" value="ECO:0007669"/>
    <property type="project" value="InterPro"/>
</dbReference>
<dbReference type="Gene3D" id="1.10.8.60">
    <property type="match status" value="1"/>
</dbReference>
<dbReference type="GO" id="GO:0051131">
    <property type="term" value="P:chaperone-mediated protein complex assembly"/>
    <property type="evidence" value="ECO:0007669"/>
    <property type="project" value="TreeGrafter"/>
</dbReference>
<dbReference type="GO" id="GO:0004252">
    <property type="term" value="F:serine-type endopeptidase activity"/>
    <property type="evidence" value="ECO:0007669"/>
    <property type="project" value="InterPro"/>
</dbReference>
<sequence>MSANQNQPQNSLSEIDKLRQQLQSAKLPANLHDKALQQIERINLTLKYGGSMTQLDITAKYIDWITHIPWETKSEDTLDINKAKAFLDNNHFGLEAIKRRVLEYLSVLALQKKMTPGSALHASNLFFVGLAGTGKTTFAKSIAEAMGRKLVRIPFGGLSSALDLRGQSKTSPEAEPGMVVRALRRAGTRNPVILLDELDRCTPESRSSIMGVLIELLDPEQNSGYVDYFIDYPIDLSQCLFVATANNTNTIATAVMDRLELIQMPSYNDEEKIQIGKRFVLARFMKESGLTPEQLTIEDGVWTKMVRPLGFEPGIRSLEREIEGIVRKVAYKIVSGQGAAFTVTEENMKEFVS</sequence>